<keyword evidence="6" id="KW-1185">Reference proteome</keyword>
<dbReference type="PANTHER" id="PTHR45947:SF3">
    <property type="entry name" value="SULFOQUINOVOSYL TRANSFERASE SQD2"/>
    <property type="match status" value="1"/>
</dbReference>
<name>A0ABP6Z3B7_9ACTN</name>
<sequence length="387" mass="42343">MPTDNSSDTPDRPRVLQVVQRFFPELGGTETHVAEVARRLAARGDIDLTVLATDRSGRLPRQQPMDGYEIIRRRSWPRERDYYFSPGLARVIATGGWDLVHFQGVHTLVPPVGMLAANLAQVPYVLSFHSGGHSSELRSAGRSRQWKVLTPLLRRASRLIAVSRFECSHFAAATGIDTSKFTVLPNGGALPPFPADLRPVPGRIISSGRLERYKGHHRVIEALPLIRRFRPDAHLVVLGSGPYEAHLRALARDLGVADAVQWRSLPPGQRGAMAQELAQAGVMAAMSSYEAHPVAVMEAVTLGLPVVGFDIAGIGDLVEDGLVTGIPATASSEHIAQSLERALAEVENRGRRRHEPVDVVLPTWESSAEGLARIYRDVLQTDRQVHA</sequence>
<accession>A0ABP6Z3B7</accession>
<dbReference type="Pfam" id="PF13439">
    <property type="entry name" value="Glyco_transf_4"/>
    <property type="match status" value="1"/>
</dbReference>
<dbReference type="Pfam" id="PF00534">
    <property type="entry name" value="Glycos_transf_1"/>
    <property type="match status" value="1"/>
</dbReference>
<evidence type="ECO:0000256" key="1">
    <source>
        <dbReference type="ARBA" id="ARBA00022676"/>
    </source>
</evidence>
<evidence type="ECO:0000259" key="3">
    <source>
        <dbReference type="Pfam" id="PF00534"/>
    </source>
</evidence>
<dbReference type="CDD" id="cd03801">
    <property type="entry name" value="GT4_PimA-like"/>
    <property type="match status" value="1"/>
</dbReference>
<dbReference type="PANTHER" id="PTHR45947">
    <property type="entry name" value="SULFOQUINOVOSYL TRANSFERASE SQD2"/>
    <property type="match status" value="1"/>
</dbReference>
<protein>
    <submittedName>
        <fullName evidence="5">Glycosyltransferase family 4 protein</fullName>
    </submittedName>
</protein>
<gene>
    <name evidence="5" type="ORF">GCM10022223_11000</name>
</gene>
<dbReference type="EMBL" id="BAAAZO010000002">
    <property type="protein sequence ID" value="GAA3597633.1"/>
    <property type="molecule type" value="Genomic_DNA"/>
</dbReference>
<comment type="caution">
    <text evidence="5">The sequence shown here is derived from an EMBL/GenBank/DDBJ whole genome shotgun (WGS) entry which is preliminary data.</text>
</comment>
<evidence type="ECO:0000256" key="2">
    <source>
        <dbReference type="ARBA" id="ARBA00022679"/>
    </source>
</evidence>
<dbReference type="InterPro" id="IPR028098">
    <property type="entry name" value="Glyco_trans_4-like_N"/>
</dbReference>
<evidence type="ECO:0000259" key="4">
    <source>
        <dbReference type="Pfam" id="PF13439"/>
    </source>
</evidence>
<dbReference type="SUPFAM" id="SSF53756">
    <property type="entry name" value="UDP-Glycosyltransferase/glycogen phosphorylase"/>
    <property type="match status" value="1"/>
</dbReference>
<dbReference type="InterPro" id="IPR001296">
    <property type="entry name" value="Glyco_trans_1"/>
</dbReference>
<feature type="domain" description="Glycosyltransferase subfamily 4-like N-terminal" evidence="4">
    <location>
        <begin position="27"/>
        <end position="187"/>
    </location>
</feature>
<evidence type="ECO:0000313" key="6">
    <source>
        <dbReference type="Proteomes" id="UP001501074"/>
    </source>
</evidence>
<dbReference type="Proteomes" id="UP001501074">
    <property type="component" value="Unassembled WGS sequence"/>
</dbReference>
<keyword evidence="2" id="KW-0808">Transferase</keyword>
<feature type="domain" description="Glycosyl transferase family 1" evidence="3">
    <location>
        <begin position="203"/>
        <end position="349"/>
    </location>
</feature>
<keyword evidence="1" id="KW-0328">Glycosyltransferase</keyword>
<evidence type="ECO:0000313" key="5">
    <source>
        <dbReference type="EMBL" id="GAA3597633.1"/>
    </source>
</evidence>
<proteinExistence type="predicted"/>
<dbReference type="RefSeq" id="WP_231485847.1">
    <property type="nucleotide sequence ID" value="NZ_BAAAZO010000002.1"/>
</dbReference>
<organism evidence="5 6">
    <name type="scientific">Kineosporia mesophila</name>
    <dbReference type="NCBI Taxonomy" id="566012"/>
    <lineage>
        <taxon>Bacteria</taxon>
        <taxon>Bacillati</taxon>
        <taxon>Actinomycetota</taxon>
        <taxon>Actinomycetes</taxon>
        <taxon>Kineosporiales</taxon>
        <taxon>Kineosporiaceae</taxon>
        <taxon>Kineosporia</taxon>
    </lineage>
</organism>
<dbReference type="Gene3D" id="3.40.50.2000">
    <property type="entry name" value="Glycogen Phosphorylase B"/>
    <property type="match status" value="2"/>
</dbReference>
<dbReference type="InterPro" id="IPR050194">
    <property type="entry name" value="Glycosyltransferase_grp1"/>
</dbReference>
<reference evidence="6" key="1">
    <citation type="journal article" date="2019" name="Int. J. Syst. Evol. Microbiol.">
        <title>The Global Catalogue of Microorganisms (GCM) 10K type strain sequencing project: providing services to taxonomists for standard genome sequencing and annotation.</title>
        <authorList>
            <consortium name="The Broad Institute Genomics Platform"/>
            <consortium name="The Broad Institute Genome Sequencing Center for Infectious Disease"/>
            <person name="Wu L."/>
            <person name="Ma J."/>
        </authorList>
    </citation>
    <scope>NUCLEOTIDE SEQUENCE [LARGE SCALE GENOMIC DNA]</scope>
    <source>
        <strain evidence="6">JCM 16902</strain>
    </source>
</reference>